<feature type="compositionally biased region" description="Low complexity" evidence="1">
    <location>
        <begin position="203"/>
        <end position="212"/>
    </location>
</feature>
<dbReference type="EMBL" id="LIAE01009286">
    <property type="protein sequence ID" value="PAV70344.1"/>
    <property type="molecule type" value="Genomic_DNA"/>
</dbReference>
<reference evidence="2 3" key="1">
    <citation type="journal article" date="2017" name="Curr. Biol.">
        <title>Genome architecture and evolution of a unichromosomal asexual nematode.</title>
        <authorList>
            <person name="Fradin H."/>
            <person name="Zegar C."/>
            <person name="Gutwein M."/>
            <person name="Lucas J."/>
            <person name="Kovtun M."/>
            <person name="Corcoran D."/>
            <person name="Baugh L.R."/>
            <person name="Kiontke K."/>
            <person name="Gunsalus K."/>
            <person name="Fitch D.H."/>
            <person name="Piano F."/>
        </authorList>
    </citation>
    <scope>NUCLEOTIDE SEQUENCE [LARGE SCALE GENOMIC DNA]</scope>
    <source>
        <strain evidence="2">PF1309</strain>
    </source>
</reference>
<sequence length="343" mass="37379">MQTHAQRAFPARPPYQVLAQLLKRVQLAIGEALVQALRIAVVLHQVGEGMIAFVHLQVAVEYGNGGGHTPEDFLEARLALAQGPLGIAHPQQGAQGGQQHIRVYRVDQIGISTGIQAGNDIAALDRCRRHVDHRQQRRAAVLTQQPDNVETAHVRQVDVEDQCIHLLVANQRQPLPAGARLKHFVTVRTETTTQGVTGGDVVVDDQQAQRRGSPTGSSKIRSTAVASTIGRNIPRSAANRSNMSNQAGEMVMRPASILARSSRSSTMSDNSRVALLTKATWRCCSSDSGPSSSSASRLVMLSIEPSGVRNSWLMYDRKRLFRSDAWRKCSAWMSSSAYRASTP</sequence>
<proteinExistence type="predicted"/>
<protein>
    <submittedName>
        <fullName evidence="2">Uncharacterized protein</fullName>
    </submittedName>
</protein>
<organism evidence="2 3">
    <name type="scientific">Diploscapter pachys</name>
    <dbReference type="NCBI Taxonomy" id="2018661"/>
    <lineage>
        <taxon>Eukaryota</taxon>
        <taxon>Metazoa</taxon>
        <taxon>Ecdysozoa</taxon>
        <taxon>Nematoda</taxon>
        <taxon>Chromadorea</taxon>
        <taxon>Rhabditida</taxon>
        <taxon>Rhabditina</taxon>
        <taxon>Rhabditomorpha</taxon>
        <taxon>Rhabditoidea</taxon>
        <taxon>Rhabditidae</taxon>
        <taxon>Diploscapter</taxon>
    </lineage>
</organism>
<name>A0A2A2K8Q9_9BILA</name>
<evidence type="ECO:0000313" key="3">
    <source>
        <dbReference type="Proteomes" id="UP000218231"/>
    </source>
</evidence>
<feature type="region of interest" description="Disordered" evidence="1">
    <location>
        <begin position="203"/>
        <end position="247"/>
    </location>
</feature>
<keyword evidence="3" id="KW-1185">Reference proteome</keyword>
<dbReference type="AlphaFoldDB" id="A0A2A2K8Q9"/>
<accession>A0A2A2K8Q9</accession>
<evidence type="ECO:0000256" key="1">
    <source>
        <dbReference type="SAM" id="MobiDB-lite"/>
    </source>
</evidence>
<feature type="compositionally biased region" description="Polar residues" evidence="1">
    <location>
        <begin position="238"/>
        <end position="247"/>
    </location>
</feature>
<feature type="compositionally biased region" description="Polar residues" evidence="1">
    <location>
        <begin position="214"/>
        <end position="230"/>
    </location>
</feature>
<gene>
    <name evidence="2" type="ORF">WR25_02885</name>
</gene>
<evidence type="ECO:0000313" key="2">
    <source>
        <dbReference type="EMBL" id="PAV70344.1"/>
    </source>
</evidence>
<comment type="caution">
    <text evidence="2">The sequence shown here is derived from an EMBL/GenBank/DDBJ whole genome shotgun (WGS) entry which is preliminary data.</text>
</comment>
<dbReference type="Proteomes" id="UP000218231">
    <property type="component" value="Unassembled WGS sequence"/>
</dbReference>